<keyword evidence="2" id="KW-1185">Reference proteome</keyword>
<reference evidence="1 2" key="1">
    <citation type="submission" date="2018-11" db="EMBL/GenBank/DDBJ databases">
        <title>Phylogenetic determinants of toxin gene distribution in genomes of Brevibacillus laterosporus.</title>
        <authorList>
            <person name="Glare T.R."/>
            <person name="Durrant A."/>
            <person name="Berry C."/>
            <person name="Palma L."/>
            <person name="Ormskirk M."/>
            <person name="Cox M.O."/>
        </authorList>
    </citation>
    <scope>NUCLEOTIDE SEQUENCE [LARGE SCALE GENOMIC DNA]</scope>
    <source>
        <strain evidence="1 2">1821L</strain>
    </source>
</reference>
<accession>A0A502IXF9</accession>
<evidence type="ECO:0000313" key="2">
    <source>
        <dbReference type="Proteomes" id="UP000319432"/>
    </source>
</evidence>
<dbReference type="EMBL" id="CP033464">
    <property type="protein sequence ID" value="QDX94515.1"/>
    <property type="molecule type" value="Genomic_DNA"/>
</dbReference>
<dbReference type="Proteomes" id="UP000319432">
    <property type="component" value="Chromosome"/>
</dbReference>
<dbReference type="InterPro" id="IPR012538">
    <property type="entry name" value="Cyt_c_oxidase_su2a"/>
</dbReference>
<protein>
    <submittedName>
        <fullName evidence="1">Cytochrome c oxidase subunit 2A</fullName>
    </submittedName>
</protein>
<dbReference type="Pfam" id="PF08113">
    <property type="entry name" value="CoxIIa"/>
    <property type="match status" value="1"/>
</dbReference>
<organism evidence="1 2">
    <name type="scientific">Brevibacillus laterosporus</name>
    <name type="common">Bacillus laterosporus</name>
    <dbReference type="NCBI Taxonomy" id="1465"/>
    <lineage>
        <taxon>Bacteria</taxon>
        <taxon>Bacillati</taxon>
        <taxon>Bacillota</taxon>
        <taxon>Bacilli</taxon>
        <taxon>Bacillales</taxon>
        <taxon>Paenibacillaceae</taxon>
        <taxon>Brevibacillus</taxon>
    </lineage>
</organism>
<sequence>MSGPQTQPNQQEEKEKHQEGELNLKGTLASVFLVGLFIAVTWFAVFWIFLSRG</sequence>
<evidence type="ECO:0000313" key="1">
    <source>
        <dbReference type="EMBL" id="QDX94515.1"/>
    </source>
</evidence>
<dbReference type="AlphaFoldDB" id="A0A502IXF9"/>
<dbReference type="OrthoDB" id="2418411at2"/>
<gene>
    <name evidence="1" type="ORF">EEL30_20845</name>
</gene>
<name>A0A502IXF9_BRELA</name>
<proteinExistence type="predicted"/>